<keyword evidence="2" id="KW-0732">Signal</keyword>
<dbReference type="Gene3D" id="3.20.20.370">
    <property type="entry name" value="Glycoside hydrolase/deacetylase"/>
    <property type="match status" value="1"/>
</dbReference>
<dbReference type="InterPro" id="IPR011330">
    <property type="entry name" value="Glyco_hydro/deAcase_b/a-brl"/>
</dbReference>
<name>A0A8J6MGT4_9FIRM</name>
<dbReference type="SUPFAM" id="SSF88713">
    <property type="entry name" value="Glycoside hydrolase/deacetylase"/>
    <property type="match status" value="1"/>
</dbReference>
<proteinExistence type="predicted"/>
<feature type="compositionally biased region" description="Pro residues" evidence="1">
    <location>
        <begin position="205"/>
        <end position="217"/>
    </location>
</feature>
<evidence type="ECO:0000313" key="3">
    <source>
        <dbReference type="EMBL" id="MBC5737403.1"/>
    </source>
</evidence>
<feature type="chain" id="PRO_5035218124" description="NodB homology domain-containing protein" evidence="2">
    <location>
        <begin position="28"/>
        <end position="401"/>
    </location>
</feature>
<accession>A0A8J6MGT4</accession>
<keyword evidence="4" id="KW-1185">Reference proteome</keyword>
<reference evidence="3" key="1">
    <citation type="submission" date="2020-08" db="EMBL/GenBank/DDBJ databases">
        <title>Genome public.</title>
        <authorList>
            <person name="Liu C."/>
            <person name="Sun Q."/>
        </authorList>
    </citation>
    <scope>NUCLEOTIDE SEQUENCE</scope>
    <source>
        <strain evidence="3">NSJ-52</strain>
    </source>
</reference>
<protein>
    <recommendedName>
        <fullName evidence="5">NodB homology domain-containing protein</fullName>
    </recommendedName>
</protein>
<dbReference type="AlphaFoldDB" id="A0A8J6MGT4"/>
<organism evidence="3 4">
    <name type="scientific">Lawsonibacter faecis</name>
    <dbReference type="NCBI Taxonomy" id="2763052"/>
    <lineage>
        <taxon>Bacteria</taxon>
        <taxon>Bacillati</taxon>
        <taxon>Bacillota</taxon>
        <taxon>Clostridia</taxon>
        <taxon>Eubacteriales</taxon>
        <taxon>Oscillospiraceae</taxon>
        <taxon>Lawsonibacter</taxon>
    </lineage>
</organism>
<evidence type="ECO:0000256" key="1">
    <source>
        <dbReference type="SAM" id="MobiDB-lite"/>
    </source>
</evidence>
<comment type="caution">
    <text evidence="3">The sequence shown here is derived from an EMBL/GenBank/DDBJ whole genome shotgun (WGS) entry which is preliminary data.</text>
</comment>
<evidence type="ECO:0000313" key="4">
    <source>
        <dbReference type="Proteomes" id="UP000607645"/>
    </source>
</evidence>
<sequence>MNWKKALVCLLCSAVVLFSVNLPGAYAAGSDTIIFLALNDNLVTSPSVENMPIAVGGTVYVPYTMFDANITGNSLGVIVGAVNNVVTVFNKQKVLTYDLNANTCYDRNGNSYTRAIMRNGIIYLPLVSLCNYFGREVINNYQRDMGGYYAVRIYTPDVVLEDDQFMDAASSTLNGYYKSYLKSIAPSPSPSPSSSPTPSLTPSSSPSPAPSPSPGPDDNPDKRDVRVYLSVQCGGEEGLTDILELLERSGTPALFFFRVEELRANDDVIRRLLASGYTVGLTIPGGPAEDAKAQLEEGNRLLELIAHTSTRTVRLESGESAVAEALESEGWALWTPNAAAAGSGSAAAYANALLQSIDARKAAARVTLDDSPRTAAALPRVLNGLREQNYQIRLAVETEIG</sequence>
<dbReference type="EMBL" id="JACOPQ010000007">
    <property type="protein sequence ID" value="MBC5737403.1"/>
    <property type="molecule type" value="Genomic_DNA"/>
</dbReference>
<dbReference type="GO" id="GO:0005975">
    <property type="term" value="P:carbohydrate metabolic process"/>
    <property type="evidence" value="ECO:0007669"/>
    <property type="project" value="InterPro"/>
</dbReference>
<gene>
    <name evidence="3" type="ORF">H8S62_10345</name>
</gene>
<feature type="signal peptide" evidence="2">
    <location>
        <begin position="1"/>
        <end position="27"/>
    </location>
</feature>
<evidence type="ECO:0008006" key="5">
    <source>
        <dbReference type="Google" id="ProtNLM"/>
    </source>
</evidence>
<feature type="region of interest" description="Disordered" evidence="1">
    <location>
        <begin position="187"/>
        <end position="223"/>
    </location>
</feature>
<evidence type="ECO:0000256" key="2">
    <source>
        <dbReference type="SAM" id="SignalP"/>
    </source>
</evidence>
<dbReference type="Proteomes" id="UP000607645">
    <property type="component" value="Unassembled WGS sequence"/>
</dbReference>
<dbReference type="RefSeq" id="WP_186919210.1">
    <property type="nucleotide sequence ID" value="NZ_JACOPQ010000007.1"/>
</dbReference>